<sequence>MTCDNCKVWRAALHTCAVCGRQLCGRCSFGSKHGFRVCPGECHKRALAIVKKAAKATNQGGK</sequence>
<name>A0A0F9UAV2_9ZZZZ</name>
<evidence type="ECO:0000313" key="1">
    <source>
        <dbReference type="EMBL" id="KKN58396.1"/>
    </source>
</evidence>
<protein>
    <submittedName>
        <fullName evidence="1">Uncharacterized protein</fullName>
    </submittedName>
</protein>
<dbReference type="EMBL" id="LAZR01000763">
    <property type="protein sequence ID" value="KKN58396.1"/>
    <property type="molecule type" value="Genomic_DNA"/>
</dbReference>
<reference evidence="1" key="1">
    <citation type="journal article" date="2015" name="Nature">
        <title>Complex archaea that bridge the gap between prokaryotes and eukaryotes.</title>
        <authorList>
            <person name="Spang A."/>
            <person name="Saw J.H."/>
            <person name="Jorgensen S.L."/>
            <person name="Zaremba-Niedzwiedzka K."/>
            <person name="Martijn J."/>
            <person name="Lind A.E."/>
            <person name="van Eijk R."/>
            <person name="Schleper C."/>
            <person name="Guy L."/>
            <person name="Ettema T.J."/>
        </authorList>
    </citation>
    <scope>NUCLEOTIDE SEQUENCE</scope>
</reference>
<comment type="caution">
    <text evidence="1">The sequence shown here is derived from an EMBL/GenBank/DDBJ whole genome shotgun (WGS) entry which is preliminary data.</text>
</comment>
<organism evidence="1">
    <name type="scientific">marine sediment metagenome</name>
    <dbReference type="NCBI Taxonomy" id="412755"/>
    <lineage>
        <taxon>unclassified sequences</taxon>
        <taxon>metagenomes</taxon>
        <taxon>ecological metagenomes</taxon>
    </lineage>
</organism>
<gene>
    <name evidence="1" type="ORF">LCGC14_0552090</name>
</gene>
<proteinExistence type="predicted"/>
<accession>A0A0F9UAV2</accession>
<dbReference type="AlphaFoldDB" id="A0A0F9UAV2"/>